<dbReference type="Pfam" id="PF12937">
    <property type="entry name" value="F-box-like"/>
    <property type="match status" value="1"/>
</dbReference>
<dbReference type="InterPro" id="IPR036047">
    <property type="entry name" value="F-box-like_dom_sf"/>
</dbReference>
<dbReference type="Gene3D" id="3.80.10.10">
    <property type="entry name" value="Ribonuclease Inhibitor"/>
    <property type="match status" value="1"/>
</dbReference>
<evidence type="ECO:0000313" key="4">
    <source>
        <dbReference type="Proteomes" id="UP001176059"/>
    </source>
</evidence>
<feature type="domain" description="F-box" evidence="2">
    <location>
        <begin position="52"/>
        <end position="100"/>
    </location>
</feature>
<dbReference type="EMBL" id="JANVFO010000026">
    <property type="protein sequence ID" value="KAJ3732149.1"/>
    <property type="molecule type" value="Genomic_DNA"/>
</dbReference>
<dbReference type="SUPFAM" id="SSF52047">
    <property type="entry name" value="RNI-like"/>
    <property type="match status" value="1"/>
</dbReference>
<dbReference type="InterPro" id="IPR001810">
    <property type="entry name" value="F-box_dom"/>
</dbReference>
<organism evidence="3 4">
    <name type="scientific">Lentinula guzmanii</name>
    <dbReference type="NCBI Taxonomy" id="2804957"/>
    <lineage>
        <taxon>Eukaryota</taxon>
        <taxon>Fungi</taxon>
        <taxon>Dikarya</taxon>
        <taxon>Basidiomycota</taxon>
        <taxon>Agaricomycotina</taxon>
        <taxon>Agaricomycetes</taxon>
        <taxon>Agaricomycetidae</taxon>
        <taxon>Agaricales</taxon>
        <taxon>Marasmiineae</taxon>
        <taxon>Omphalotaceae</taxon>
        <taxon>Lentinula</taxon>
    </lineage>
</organism>
<dbReference type="InterPro" id="IPR032675">
    <property type="entry name" value="LRR_dom_sf"/>
</dbReference>
<evidence type="ECO:0000313" key="3">
    <source>
        <dbReference type="EMBL" id="KAJ3732149.1"/>
    </source>
</evidence>
<dbReference type="AlphaFoldDB" id="A0AA38MTN2"/>
<sequence length="482" mass="54501">MHLPDSVHTLDSHLKSLRDKKADLLRQLEQVNTDIAVAETKRARIKNGNASISKLPTELLSHIFLLCQKEFHAFQITASQVCNRWKDLSNGTPLLWADIRMSLEHTSHIPSRLHKLETYLTRSGPSSLFAARIHVKSNINFSSFLSLIADHIPRCAHLSLSVQRHPKACLLLREHLECLRAPQLDHLALHVDWADSGPYDRIMGIVPLIFKGGAPSLTSLQLSGIASALRPPISNELTTLHLDGEYMLDLTVLKYREILAATPSLVNLSLRGLKIDSPATEMEERQTLKLSRLRTLRIRAKGTDHPFTSANALLTTLPLNQLENLIICDVDDLWLFDFPNVKDLSLYGCEFGVSQIGHLMLAFPSVVSLTLESASLLYMALSVEGEPIWWPNLRTLHVRDLAVHDVSMLLRLVQERTNMKHPLELVCFDTSSRRRASSILNTLQSLTHVSRISNYPEPWPPGGNVVLTEDDNFWDIYWYPFR</sequence>
<keyword evidence="4" id="KW-1185">Reference proteome</keyword>
<protein>
    <recommendedName>
        <fullName evidence="2">F-box domain-containing protein</fullName>
    </recommendedName>
</protein>
<evidence type="ECO:0000256" key="1">
    <source>
        <dbReference type="SAM" id="Coils"/>
    </source>
</evidence>
<dbReference type="Gene3D" id="1.20.1280.50">
    <property type="match status" value="1"/>
</dbReference>
<proteinExistence type="predicted"/>
<name>A0AA38MTN2_9AGAR</name>
<reference evidence="3" key="2">
    <citation type="journal article" date="2023" name="Proc. Natl. Acad. Sci. U.S.A.">
        <title>A global phylogenomic analysis of the shiitake genus Lentinula.</title>
        <authorList>
            <person name="Sierra-Patev S."/>
            <person name="Min B."/>
            <person name="Naranjo-Ortiz M."/>
            <person name="Looney B."/>
            <person name="Konkel Z."/>
            <person name="Slot J.C."/>
            <person name="Sakamoto Y."/>
            <person name="Steenwyk J.L."/>
            <person name="Rokas A."/>
            <person name="Carro J."/>
            <person name="Camarero S."/>
            <person name="Ferreira P."/>
            <person name="Molpeceres G."/>
            <person name="Ruiz-Duenas F.J."/>
            <person name="Serrano A."/>
            <person name="Henrissat B."/>
            <person name="Drula E."/>
            <person name="Hughes K.W."/>
            <person name="Mata J.L."/>
            <person name="Ishikawa N.K."/>
            <person name="Vargas-Isla R."/>
            <person name="Ushijima S."/>
            <person name="Smith C.A."/>
            <person name="Donoghue J."/>
            <person name="Ahrendt S."/>
            <person name="Andreopoulos W."/>
            <person name="He G."/>
            <person name="LaButti K."/>
            <person name="Lipzen A."/>
            <person name="Ng V."/>
            <person name="Riley R."/>
            <person name="Sandor L."/>
            <person name="Barry K."/>
            <person name="Martinez A.T."/>
            <person name="Xiao Y."/>
            <person name="Gibbons J.G."/>
            <person name="Terashima K."/>
            <person name="Grigoriev I.V."/>
            <person name="Hibbett D."/>
        </authorList>
    </citation>
    <scope>NUCLEOTIDE SEQUENCE</scope>
    <source>
        <strain evidence="3">ET3784</strain>
    </source>
</reference>
<comment type="caution">
    <text evidence="3">The sequence shown here is derived from an EMBL/GenBank/DDBJ whole genome shotgun (WGS) entry which is preliminary data.</text>
</comment>
<gene>
    <name evidence="3" type="ORF">DFJ43DRAFT_1075826</name>
</gene>
<dbReference type="Proteomes" id="UP001176059">
    <property type="component" value="Unassembled WGS sequence"/>
</dbReference>
<reference evidence="3" key="1">
    <citation type="submission" date="2022-08" db="EMBL/GenBank/DDBJ databases">
        <authorList>
            <consortium name="DOE Joint Genome Institute"/>
            <person name="Min B."/>
            <person name="Sierra-Patev S."/>
            <person name="Naranjo-Ortiz M."/>
            <person name="Looney B."/>
            <person name="Konkel Z."/>
            <person name="Slot J.C."/>
            <person name="Sakamoto Y."/>
            <person name="Steenwyk J.L."/>
            <person name="Rokas A."/>
            <person name="Carro J."/>
            <person name="Camarero S."/>
            <person name="Ferreira P."/>
            <person name="Molpeceres G."/>
            <person name="Ruiz-duenas F.J."/>
            <person name="Serrano A."/>
            <person name="Henrissat B."/>
            <person name="Drula E."/>
            <person name="Hughes K.W."/>
            <person name="Mata J.L."/>
            <person name="Ishikawa N.K."/>
            <person name="Vargas-Isla R."/>
            <person name="Ushijima S."/>
            <person name="Smith C.A."/>
            <person name="Ahrendt S."/>
            <person name="Andreopoulos W."/>
            <person name="He G."/>
            <person name="LaButti K."/>
            <person name="Lipzen A."/>
            <person name="Ng V."/>
            <person name="Riley R."/>
            <person name="Sandor L."/>
            <person name="Barry K."/>
            <person name="Martinez A.T."/>
            <person name="Xiao Y."/>
            <person name="Gibbons J.G."/>
            <person name="Terashima K."/>
            <person name="Hibbett D.S."/>
            <person name="Grigoriev I.V."/>
        </authorList>
    </citation>
    <scope>NUCLEOTIDE SEQUENCE</scope>
    <source>
        <strain evidence="3">ET3784</strain>
    </source>
</reference>
<keyword evidence="1" id="KW-0175">Coiled coil</keyword>
<evidence type="ECO:0000259" key="2">
    <source>
        <dbReference type="Pfam" id="PF12937"/>
    </source>
</evidence>
<feature type="coiled-coil region" evidence="1">
    <location>
        <begin position="14"/>
        <end position="41"/>
    </location>
</feature>
<accession>A0AA38MTN2</accession>
<dbReference type="SUPFAM" id="SSF81383">
    <property type="entry name" value="F-box domain"/>
    <property type="match status" value="1"/>
</dbReference>